<comment type="caution">
    <text evidence="1">The sequence shown here is derived from an EMBL/GenBank/DDBJ whole genome shotgun (WGS) entry which is preliminary data.</text>
</comment>
<reference evidence="1 2" key="1">
    <citation type="submission" date="2016-05" db="EMBL/GenBank/DDBJ databases">
        <title>Single-cell genome of chain-forming Candidatus Thiomargarita nelsonii and comparison to other large sulfur-oxidizing bacteria.</title>
        <authorList>
            <person name="Winkel M."/>
            <person name="Salman V."/>
            <person name="Woyke T."/>
            <person name="Schulz-Vogt H."/>
            <person name="Richter M."/>
            <person name="Flood B."/>
            <person name="Bailey J."/>
            <person name="Amann R."/>
            <person name="Mussmann M."/>
        </authorList>
    </citation>
    <scope>NUCLEOTIDE SEQUENCE [LARGE SCALE GENOMIC DNA]</scope>
    <source>
        <strain evidence="1 2">THI036</strain>
    </source>
</reference>
<gene>
    <name evidence="1" type="ORF">THIOM_003667</name>
</gene>
<proteinExistence type="predicted"/>
<dbReference type="AlphaFoldDB" id="A0A176RY38"/>
<keyword evidence="2" id="KW-1185">Reference proteome</keyword>
<sequence>AVDDEMGINEVYDFKAQKKTLHFFIFKVTWHTLEVVSLPHKKKWTLKYCK</sequence>
<evidence type="ECO:0000313" key="2">
    <source>
        <dbReference type="Proteomes" id="UP000076962"/>
    </source>
</evidence>
<name>A0A176RY38_9GAMM</name>
<organism evidence="1 2">
    <name type="scientific">Candidatus Thiomargarita nelsonii</name>
    <dbReference type="NCBI Taxonomy" id="1003181"/>
    <lineage>
        <taxon>Bacteria</taxon>
        <taxon>Pseudomonadati</taxon>
        <taxon>Pseudomonadota</taxon>
        <taxon>Gammaproteobacteria</taxon>
        <taxon>Thiotrichales</taxon>
        <taxon>Thiotrichaceae</taxon>
        <taxon>Thiomargarita</taxon>
    </lineage>
</organism>
<dbReference type="Proteomes" id="UP000076962">
    <property type="component" value="Unassembled WGS sequence"/>
</dbReference>
<protein>
    <submittedName>
        <fullName evidence="1">Uncharacterized protein</fullName>
    </submittedName>
</protein>
<evidence type="ECO:0000313" key="1">
    <source>
        <dbReference type="EMBL" id="OAD20616.1"/>
    </source>
</evidence>
<accession>A0A176RY38</accession>
<feature type="non-terminal residue" evidence="1">
    <location>
        <position position="1"/>
    </location>
</feature>
<dbReference type="EMBL" id="LUTY01002235">
    <property type="protein sequence ID" value="OAD20616.1"/>
    <property type="molecule type" value="Genomic_DNA"/>
</dbReference>